<evidence type="ECO:0008006" key="3">
    <source>
        <dbReference type="Google" id="ProtNLM"/>
    </source>
</evidence>
<dbReference type="OrthoDB" id="42889at2759"/>
<evidence type="ECO:0000313" key="2">
    <source>
        <dbReference type="Proteomes" id="UP000194127"/>
    </source>
</evidence>
<dbReference type="GO" id="GO:0005634">
    <property type="term" value="C:nucleus"/>
    <property type="evidence" value="ECO:0007669"/>
    <property type="project" value="TreeGrafter"/>
</dbReference>
<dbReference type="PANTHER" id="PTHR13271:SF147">
    <property type="entry name" value="PROTEIN-LYSINE N-METHYLTRANSFERASE EFM1-RELATED"/>
    <property type="match status" value="1"/>
</dbReference>
<dbReference type="PANTHER" id="PTHR13271">
    <property type="entry name" value="UNCHARACTERIZED PUTATIVE METHYLTRANSFERASE"/>
    <property type="match status" value="1"/>
</dbReference>
<dbReference type="STRING" id="670580.A0A1X6MJT0"/>
<dbReference type="GO" id="GO:0016279">
    <property type="term" value="F:protein-lysine N-methyltransferase activity"/>
    <property type="evidence" value="ECO:0007669"/>
    <property type="project" value="TreeGrafter"/>
</dbReference>
<dbReference type="GeneID" id="36332394"/>
<dbReference type="Proteomes" id="UP000194127">
    <property type="component" value="Unassembled WGS sequence"/>
</dbReference>
<keyword evidence="2" id="KW-1185">Reference proteome</keyword>
<accession>A0A1X6MJT0</accession>
<evidence type="ECO:0000313" key="1">
    <source>
        <dbReference type="EMBL" id="OSX56701.1"/>
    </source>
</evidence>
<dbReference type="AlphaFoldDB" id="A0A1X6MJT0"/>
<proteinExistence type="predicted"/>
<organism evidence="1 2">
    <name type="scientific">Postia placenta MAD-698-R-SB12</name>
    <dbReference type="NCBI Taxonomy" id="670580"/>
    <lineage>
        <taxon>Eukaryota</taxon>
        <taxon>Fungi</taxon>
        <taxon>Dikarya</taxon>
        <taxon>Basidiomycota</taxon>
        <taxon>Agaricomycotina</taxon>
        <taxon>Agaricomycetes</taxon>
        <taxon>Polyporales</taxon>
        <taxon>Adustoporiaceae</taxon>
        <taxon>Rhodonia</taxon>
    </lineage>
</organism>
<dbReference type="SUPFAM" id="SSF82199">
    <property type="entry name" value="SET domain"/>
    <property type="match status" value="1"/>
</dbReference>
<dbReference type="RefSeq" id="XP_024333495.1">
    <property type="nucleotide sequence ID" value="XM_024487445.1"/>
</dbReference>
<dbReference type="EMBL" id="KZ110612">
    <property type="protein sequence ID" value="OSX56701.1"/>
    <property type="molecule type" value="Genomic_DNA"/>
</dbReference>
<dbReference type="InterPro" id="IPR050600">
    <property type="entry name" value="SETD3_SETD6_MTase"/>
</dbReference>
<reference evidence="1 2" key="1">
    <citation type="submission" date="2017-04" db="EMBL/GenBank/DDBJ databases">
        <title>Genome Sequence of the Model Brown-Rot Fungus Postia placenta SB12.</title>
        <authorList>
            <consortium name="DOE Joint Genome Institute"/>
            <person name="Gaskell J."/>
            <person name="Kersten P."/>
            <person name="Larrondo L.F."/>
            <person name="Canessa P."/>
            <person name="Martinez D."/>
            <person name="Hibbett D."/>
            <person name="Schmoll M."/>
            <person name="Kubicek C.P."/>
            <person name="Martinez A.T."/>
            <person name="Yadav J."/>
            <person name="Master E."/>
            <person name="Magnuson J.K."/>
            <person name="James T."/>
            <person name="Yaver D."/>
            <person name="Berka R."/>
            <person name="Labutti K."/>
            <person name="Lipzen A."/>
            <person name="Aerts A."/>
            <person name="Barry K."/>
            <person name="Henrissat B."/>
            <person name="Blanchette R."/>
            <person name="Grigoriev I."/>
            <person name="Cullen D."/>
        </authorList>
    </citation>
    <scope>NUCLEOTIDE SEQUENCE [LARGE SCALE GENOMIC DNA]</scope>
    <source>
        <strain evidence="1 2">MAD-698-R-SB12</strain>
    </source>
</reference>
<sequence>QPAEPSGYSVIASSDLPSDTAVVSIPFSLAITPTVSRAALETLFEASAAKLALDGWSERQLICSYICMHWVVERNTCGQPAVLAHHPYLATLPSPDKLLTPLHFIPVELAAFQGTNLYGATLARRDAWRAEWQACQSAIAQTNPDWADTFTWDRYLTASTYLSSRAFPSTLLSPTPSLAPSPDSHPVLLPGVDALNHARGQPVSWAVSTAPNAPSSISLVLHNAHPAGAELFNNYGPKPNAELILGYGFALPHNPDDTIVLKLGGAPAAQHAPQNSAVVGWEVGRDARGAEPVWEAVLAAVCESDTEDEDRTVEDELCAADALEEMAQNLYERLPKGPPEGALTDSATLVQREALHWVRWNSDANMSVNVVRMKLSHVKHIWLLPNHRI</sequence>
<gene>
    <name evidence="1" type="ORF">POSPLADRAFT_1159712</name>
</gene>
<feature type="non-terminal residue" evidence="1">
    <location>
        <position position="1"/>
    </location>
</feature>
<dbReference type="Gene3D" id="3.90.1410.10">
    <property type="entry name" value="set domain protein methyltransferase, domain 1"/>
    <property type="match status" value="1"/>
</dbReference>
<name>A0A1X6MJT0_9APHY</name>
<protein>
    <recommendedName>
        <fullName evidence="3">SET domain-containing protein</fullName>
    </recommendedName>
</protein>
<dbReference type="InterPro" id="IPR046341">
    <property type="entry name" value="SET_dom_sf"/>
</dbReference>